<dbReference type="OMA" id="HAIQYLC"/>
<dbReference type="EnsemblPlants" id="TraesCS1A02G279900.1">
    <property type="protein sequence ID" value="TraesCS1A02G279900.1.cds1"/>
    <property type="gene ID" value="TraesCS1A02G279900"/>
</dbReference>
<dbReference type="Gramene" id="TraesCS1A03G0706600.1">
    <property type="protein sequence ID" value="TraesCS1A03G0706600.1.CDS1"/>
    <property type="gene ID" value="TraesCS1A03G0706600"/>
</dbReference>
<dbReference type="KEGG" id="taes:123151962"/>
<dbReference type="PANTHER" id="PTHR15858">
    <property type="entry name" value="IMMEDIATE EARLY RESPONSE 3-INTERACTING PROTEIN 1"/>
    <property type="match status" value="1"/>
</dbReference>
<dbReference type="OrthoDB" id="776275at2759"/>
<protein>
    <recommendedName>
        <fullName evidence="3">Yos1-like protein</fullName>
    </recommendedName>
</protein>
<dbReference type="Gramene" id="TraesNOR1A03G00126810.1">
    <property type="protein sequence ID" value="TraesNOR1A03G00126810.1.CDS1"/>
    <property type="gene ID" value="TraesNOR1A03G00126810"/>
</dbReference>
<reference evidence="1" key="1">
    <citation type="submission" date="2018-08" db="EMBL/GenBank/DDBJ databases">
        <authorList>
            <person name="Rossello M."/>
        </authorList>
    </citation>
    <scope>NUCLEOTIDE SEQUENCE [LARGE SCALE GENOMIC DNA]</scope>
    <source>
        <strain evidence="1">cv. Chinese Spring</strain>
    </source>
</reference>
<dbReference type="Gramene" id="TraesMAC1A03G00127540.1">
    <property type="protein sequence ID" value="TraesMAC1A03G00127540.1.CDS1"/>
    <property type="gene ID" value="TraesMAC1A03G00127540"/>
</dbReference>
<accession>A0A3B5Y2T8</accession>
<dbReference type="Gramene" id="TraesROB_scaffold_000173_01G000200.1">
    <property type="protein sequence ID" value="TraesROB_scaffold_000173_01G000200.1"/>
    <property type="gene ID" value="TraesROB_scaffold_000173_01G000200"/>
</dbReference>
<dbReference type="Gramene" id="TraesWEE_scaffold_131103_01G000200.1">
    <property type="protein sequence ID" value="TraesWEE_scaffold_131103_01G000200.1"/>
    <property type="gene ID" value="TraesWEE_scaffold_131103_01G000200"/>
</dbReference>
<dbReference type="Gramene" id="TraesCAD_scaffold_037196_01G000200.1">
    <property type="protein sequence ID" value="TraesCAD_scaffold_037196_01G000200.1"/>
    <property type="gene ID" value="TraesCAD_scaffold_037196_01G000200"/>
</dbReference>
<dbReference type="GO" id="GO:0005789">
    <property type="term" value="C:endoplasmic reticulum membrane"/>
    <property type="evidence" value="ECO:0000318"/>
    <property type="project" value="GO_Central"/>
</dbReference>
<dbReference type="PANTHER" id="PTHR15858:SF3">
    <property type="entry name" value="YOS1-LIKE PROTEIN"/>
    <property type="match status" value="1"/>
</dbReference>
<dbReference type="Gramene" id="TraesPARA_EIv1.0_0036040.1">
    <property type="protein sequence ID" value="TraesPARA_EIv1.0_0036040.1.CDS1"/>
    <property type="gene ID" value="TraesPARA_EIv1.0_0036040"/>
</dbReference>
<evidence type="ECO:0000313" key="2">
    <source>
        <dbReference type="Proteomes" id="UP000019116"/>
    </source>
</evidence>
<dbReference type="Pfam" id="PF08571">
    <property type="entry name" value="Yos1"/>
    <property type="match status" value="1"/>
</dbReference>
<keyword evidence="2" id="KW-1185">Reference proteome</keyword>
<name>A0A3B5Y2T8_WHEAT</name>
<dbReference type="RefSeq" id="XP_044427541.1">
    <property type="nucleotide sequence ID" value="XM_044571606.1"/>
</dbReference>
<dbReference type="Gramene" id="TraesSTA1A03G00126630.1">
    <property type="protein sequence ID" value="TraesSTA1A03G00126630.1.CDS1"/>
    <property type="gene ID" value="TraesSTA1A03G00126630"/>
</dbReference>
<dbReference type="Proteomes" id="UP000019116">
    <property type="component" value="Chromosome 1A"/>
</dbReference>
<dbReference type="Gramene" id="TraesCLE_scaffold_106585_01G000100.1">
    <property type="protein sequence ID" value="TraesCLE_scaffold_106585_01G000100.1"/>
    <property type="gene ID" value="TraesCLE_scaffold_106585_01G000100"/>
</dbReference>
<evidence type="ECO:0000313" key="1">
    <source>
        <dbReference type="EnsemblPlants" id="TraesCS1A02G279900.1.cds1"/>
    </source>
</evidence>
<dbReference type="GO" id="GO:0030134">
    <property type="term" value="C:COPII-coated ER to Golgi transport vesicle"/>
    <property type="evidence" value="ECO:0000318"/>
    <property type="project" value="GO_Central"/>
</dbReference>
<sequence>MGLWSFLEGVLLIANALAILNEDRFLSPRGWSFADARGVQGANTFKGQMIGLIYAAQYMRFPLILLNGITILVKFVSF</sequence>
<evidence type="ECO:0008006" key="3">
    <source>
        <dbReference type="Google" id="ProtNLM"/>
    </source>
</evidence>
<proteinExistence type="predicted"/>
<dbReference type="Gramene" id="TraesLDM1A03G00126310.1">
    <property type="protein sequence ID" value="TraesLDM1A03G00126310.1.CDS1"/>
    <property type="gene ID" value="TraesLDM1A03G00126310"/>
</dbReference>
<reference evidence="1" key="2">
    <citation type="submission" date="2018-10" db="UniProtKB">
        <authorList>
            <consortium name="EnsemblPlants"/>
        </authorList>
    </citation>
    <scope>IDENTIFICATION</scope>
</reference>
<organism evidence="1">
    <name type="scientific">Triticum aestivum</name>
    <name type="common">Wheat</name>
    <dbReference type="NCBI Taxonomy" id="4565"/>
    <lineage>
        <taxon>Eukaryota</taxon>
        <taxon>Viridiplantae</taxon>
        <taxon>Streptophyta</taxon>
        <taxon>Embryophyta</taxon>
        <taxon>Tracheophyta</taxon>
        <taxon>Spermatophyta</taxon>
        <taxon>Magnoliopsida</taxon>
        <taxon>Liliopsida</taxon>
        <taxon>Poales</taxon>
        <taxon>Poaceae</taxon>
        <taxon>BOP clade</taxon>
        <taxon>Pooideae</taxon>
        <taxon>Triticodae</taxon>
        <taxon>Triticeae</taxon>
        <taxon>Triticinae</taxon>
        <taxon>Triticum</taxon>
    </lineage>
</organism>
<dbReference type="GeneID" id="123151962"/>
<dbReference type="InterPro" id="IPR013880">
    <property type="entry name" value="Yos1"/>
</dbReference>
<dbReference type="Gramene" id="TraesLAC1A03G00128700.1">
    <property type="protein sequence ID" value="TraesLAC1A03G00128700.1.CDS1"/>
    <property type="gene ID" value="TraesLAC1A03G00128700"/>
</dbReference>
<gene>
    <name evidence="1" type="primary">LOC123151962</name>
</gene>
<dbReference type="GO" id="GO:0006888">
    <property type="term" value="P:endoplasmic reticulum to Golgi vesicle-mediated transport"/>
    <property type="evidence" value="ECO:0000318"/>
    <property type="project" value="GO_Central"/>
</dbReference>
<dbReference type="STRING" id="4565.A0A3B5Y2T8"/>
<dbReference type="Gramene" id="TraesJAG1A03G00125860.1">
    <property type="protein sequence ID" value="TraesJAG1A03G00125860.1.CDS1"/>
    <property type="gene ID" value="TraesJAG1A03G00125860"/>
</dbReference>
<dbReference type="GO" id="GO:0000139">
    <property type="term" value="C:Golgi membrane"/>
    <property type="evidence" value="ECO:0000318"/>
    <property type="project" value="GO_Central"/>
</dbReference>
<dbReference type="Gramene" id="TraesSYM1A03G00129440.1">
    <property type="protein sequence ID" value="TraesSYM1A03G00129440.1.CDS1"/>
    <property type="gene ID" value="TraesSYM1A03G00129440"/>
</dbReference>
<dbReference type="Gramene" id="TraesCS1A02G279900.1">
    <property type="protein sequence ID" value="TraesCS1A02G279900.1.cds1"/>
    <property type="gene ID" value="TraesCS1A02G279900"/>
</dbReference>
<dbReference type="Gramene" id="TraesJUL1A03G00125830.1">
    <property type="protein sequence ID" value="TraesJUL1A03G00125830.1.CDS1"/>
    <property type="gene ID" value="TraesJUL1A03G00125830"/>
</dbReference>
<dbReference type="Gramene" id="TraesARI1A03G00128120.1">
    <property type="protein sequence ID" value="TraesARI1A03G00128120.1.CDS1"/>
    <property type="gene ID" value="TraesARI1A03G00128120"/>
</dbReference>
<dbReference type="AlphaFoldDB" id="A0A3B5Y2T8"/>
<dbReference type="PaxDb" id="4565-Traes_1AL_889F7B91A.1"/>